<dbReference type="PANTHER" id="PTHR44757:SF2">
    <property type="entry name" value="BIOFILM ARCHITECTURE MAINTENANCE PROTEIN MBAA"/>
    <property type="match status" value="1"/>
</dbReference>
<dbReference type="SMART" id="SM00086">
    <property type="entry name" value="PAC"/>
    <property type="match status" value="2"/>
</dbReference>
<evidence type="ECO:0000313" key="5">
    <source>
        <dbReference type="EMBL" id="AUT65084.1"/>
    </source>
</evidence>
<dbReference type="SUPFAM" id="SSF141868">
    <property type="entry name" value="EAL domain-like"/>
    <property type="match status" value="1"/>
</dbReference>
<evidence type="ECO:0000256" key="1">
    <source>
        <dbReference type="SAM" id="Phobius"/>
    </source>
</evidence>
<dbReference type="CDD" id="cd01949">
    <property type="entry name" value="GGDEF"/>
    <property type="match status" value="1"/>
</dbReference>
<organism evidence="5 6">
    <name type="scientific">Paraburkholderia terrae</name>
    <dbReference type="NCBI Taxonomy" id="311230"/>
    <lineage>
        <taxon>Bacteria</taxon>
        <taxon>Pseudomonadati</taxon>
        <taxon>Pseudomonadota</taxon>
        <taxon>Betaproteobacteria</taxon>
        <taxon>Burkholderiales</taxon>
        <taxon>Burkholderiaceae</taxon>
        <taxon>Paraburkholderia</taxon>
    </lineage>
</organism>
<dbReference type="InterPro" id="IPR001610">
    <property type="entry name" value="PAC"/>
</dbReference>
<dbReference type="InterPro" id="IPR035965">
    <property type="entry name" value="PAS-like_dom_sf"/>
</dbReference>
<feature type="domain" description="PAC" evidence="2">
    <location>
        <begin position="432"/>
        <end position="484"/>
    </location>
</feature>
<protein>
    <submittedName>
        <fullName evidence="5">Phosphodiesterase</fullName>
    </submittedName>
</protein>
<dbReference type="KEGG" id="pter:C2L65_36520"/>
<reference evidence="5 6" key="1">
    <citation type="submission" date="2018-01" db="EMBL/GenBank/DDBJ databases">
        <title>Species boundaries and ecological features among Paraburkholderia terrae DSMZ17804T, P. hospita DSMZ17164T and P. caribensis DSMZ13236T.</title>
        <authorList>
            <person name="Pratama A.A."/>
        </authorList>
    </citation>
    <scope>NUCLEOTIDE SEQUENCE [LARGE SCALE GENOMIC DNA]</scope>
    <source>
        <strain evidence="5 6">DSM 17804</strain>
    </source>
</reference>
<dbReference type="InterPro" id="IPR035919">
    <property type="entry name" value="EAL_sf"/>
</dbReference>
<dbReference type="Gene3D" id="3.30.70.270">
    <property type="match status" value="1"/>
</dbReference>
<feature type="transmembrane region" description="Helical" evidence="1">
    <location>
        <begin position="196"/>
        <end position="214"/>
    </location>
</feature>
<keyword evidence="1" id="KW-0472">Membrane</keyword>
<dbReference type="CDD" id="cd00130">
    <property type="entry name" value="PAS"/>
    <property type="match status" value="1"/>
</dbReference>
<dbReference type="PROSITE" id="PS50113">
    <property type="entry name" value="PAC"/>
    <property type="match status" value="1"/>
</dbReference>
<dbReference type="NCBIfam" id="TIGR00254">
    <property type="entry name" value="GGDEF"/>
    <property type="match status" value="1"/>
</dbReference>
<dbReference type="SUPFAM" id="SSF55785">
    <property type="entry name" value="PYP-like sensor domain (PAS domain)"/>
    <property type="match status" value="2"/>
</dbReference>
<dbReference type="InterPro" id="IPR043128">
    <property type="entry name" value="Rev_trsase/Diguanyl_cyclase"/>
</dbReference>
<dbReference type="InterPro" id="IPR052155">
    <property type="entry name" value="Biofilm_reg_signaling"/>
</dbReference>
<dbReference type="InterPro" id="IPR001633">
    <property type="entry name" value="EAL_dom"/>
</dbReference>
<dbReference type="PROSITE" id="PS50883">
    <property type="entry name" value="EAL"/>
    <property type="match status" value="1"/>
</dbReference>
<feature type="domain" description="GGDEF" evidence="4">
    <location>
        <begin position="516"/>
        <end position="649"/>
    </location>
</feature>
<dbReference type="Pfam" id="PF00990">
    <property type="entry name" value="GGDEF"/>
    <property type="match status" value="1"/>
</dbReference>
<accession>A0A2I8F249</accession>
<feature type="transmembrane region" description="Helical" evidence="1">
    <location>
        <begin position="22"/>
        <end position="44"/>
    </location>
</feature>
<dbReference type="AlphaFoldDB" id="A0A2I8F249"/>
<dbReference type="SMART" id="SM00091">
    <property type="entry name" value="PAS"/>
    <property type="match status" value="2"/>
</dbReference>
<dbReference type="Proteomes" id="UP000243502">
    <property type="component" value="Chromosome 3"/>
</dbReference>
<keyword evidence="1" id="KW-0812">Transmembrane</keyword>
<dbReference type="InterPro" id="IPR000160">
    <property type="entry name" value="GGDEF_dom"/>
</dbReference>
<feature type="domain" description="EAL" evidence="3">
    <location>
        <begin position="658"/>
        <end position="906"/>
    </location>
</feature>
<dbReference type="Gene3D" id="3.30.450.20">
    <property type="entry name" value="PAS domain"/>
    <property type="match status" value="2"/>
</dbReference>
<dbReference type="SMART" id="SM00267">
    <property type="entry name" value="GGDEF"/>
    <property type="match status" value="1"/>
</dbReference>
<dbReference type="Pfam" id="PF00563">
    <property type="entry name" value="EAL"/>
    <property type="match status" value="1"/>
</dbReference>
<sequence>MHVVQTHDAMAQNFRRLPRRTAAFALSVALVLCLAVGAAVNATLSQETDDRRLHNALAVTTELESLLTLHVAANTDFLKGVGTAGYSSRAWPIKRAAAVAAAYDHLEYRLAGQRAAIGELLQLRRLSARWPQELEAAARSIALADRGVPLDPALLQRANDTLGSVMSLLTTLRSEERELIAEMQFNAQAQLARQKISLAIASAAAALLLLFAFYTSHRAALSRSAAKIVSFEAERRFKEYFEQHPVAMLIYDVRSYAILTANAAAQRQYRATLEQLRATGIDQLRPQADVDAFRNDLQTYIESGRHGGSAGVRRHKCLDGTVIFVDVAYHLLEYAGRDACFVTAHDVTEHEQAKEQLRVRSSALEASRNAVIISRKLEDQSIITYVNAAFEQITGHSTSDATGADHWEMLGCDVAKAEVQTIRQAMQIVGEGSALLKCYRRDGSPYWNELHVSPVLDHNNRPTHCVTVFYDVSDRISYQEQLRTQAYEDSLTHLPNRLGLNARLNEMFASATENGHKLALVFFDLDNFKEVNDSLGHTAGDLVLCEVARRLSAIVSHQEVVVRYAGDEFVAVLYGRKNVEDFVAAATAMRESLRQGFLVENKVVIPQASVGLAVFPDHSDDPDSLLKHADSAMYRAKSIGPNSIQVFNKAIAAQESERLHLAHDLRRAVHSDAFSIVYQPRLDLGTDKANGFEALLRWNHPERGEVSPSLFIPLAEENGLIVQIGNWVFEQACRQTKTWAHTHPNIVVSVNVSPVQFIHSDLPALIAASLARTGVSPHNIELEITEGTLMAPRSLSTVCALRDMGLSIAIDDFGSGYSSLGYVRSFMPDRLKLDMSFVKGIGHSRVDEVIVKTVLAMGHTLGIRIVAEGVETHEQLDFLRTHGCDEVQGYLVARPIDVSTAASHLG</sequence>
<name>A0A2I8F249_9BURK</name>
<dbReference type="Gene3D" id="3.20.20.450">
    <property type="entry name" value="EAL domain"/>
    <property type="match status" value="1"/>
</dbReference>
<dbReference type="InterPro" id="IPR000700">
    <property type="entry name" value="PAS-assoc_C"/>
</dbReference>
<dbReference type="InterPro" id="IPR000014">
    <property type="entry name" value="PAS"/>
</dbReference>
<dbReference type="PANTHER" id="PTHR44757">
    <property type="entry name" value="DIGUANYLATE CYCLASE DGCP"/>
    <property type="match status" value="1"/>
</dbReference>
<keyword evidence="1" id="KW-1133">Transmembrane helix</keyword>
<dbReference type="NCBIfam" id="TIGR00229">
    <property type="entry name" value="sensory_box"/>
    <property type="match status" value="2"/>
</dbReference>
<evidence type="ECO:0000259" key="3">
    <source>
        <dbReference type="PROSITE" id="PS50883"/>
    </source>
</evidence>
<evidence type="ECO:0000259" key="2">
    <source>
        <dbReference type="PROSITE" id="PS50113"/>
    </source>
</evidence>
<evidence type="ECO:0000313" key="6">
    <source>
        <dbReference type="Proteomes" id="UP000243502"/>
    </source>
</evidence>
<dbReference type="SUPFAM" id="SSF55073">
    <property type="entry name" value="Nucleotide cyclase"/>
    <property type="match status" value="1"/>
</dbReference>
<dbReference type="CDD" id="cd01948">
    <property type="entry name" value="EAL"/>
    <property type="match status" value="1"/>
</dbReference>
<evidence type="ECO:0000259" key="4">
    <source>
        <dbReference type="PROSITE" id="PS50887"/>
    </source>
</evidence>
<proteinExistence type="predicted"/>
<dbReference type="SMART" id="SM00052">
    <property type="entry name" value="EAL"/>
    <property type="match status" value="1"/>
</dbReference>
<dbReference type="InterPro" id="IPR029787">
    <property type="entry name" value="Nucleotide_cyclase"/>
</dbReference>
<dbReference type="OrthoDB" id="9813903at2"/>
<dbReference type="Pfam" id="PF13426">
    <property type="entry name" value="PAS_9"/>
    <property type="match status" value="1"/>
</dbReference>
<dbReference type="EMBL" id="CP026113">
    <property type="protein sequence ID" value="AUT65084.1"/>
    <property type="molecule type" value="Genomic_DNA"/>
</dbReference>
<gene>
    <name evidence="5" type="ORF">C2L65_36520</name>
</gene>
<dbReference type="PROSITE" id="PS50887">
    <property type="entry name" value="GGDEF"/>
    <property type="match status" value="1"/>
</dbReference>